<gene>
    <name evidence="1" type="ORF">OH818_13680</name>
</gene>
<dbReference type="Proteomes" id="UP001164020">
    <property type="component" value="Chromosome"/>
</dbReference>
<accession>A0ABY7C4B8</accession>
<organism evidence="1 2">
    <name type="scientific">Jiella pelagia</name>
    <dbReference type="NCBI Taxonomy" id="2986949"/>
    <lineage>
        <taxon>Bacteria</taxon>
        <taxon>Pseudomonadati</taxon>
        <taxon>Pseudomonadota</taxon>
        <taxon>Alphaproteobacteria</taxon>
        <taxon>Hyphomicrobiales</taxon>
        <taxon>Aurantimonadaceae</taxon>
        <taxon>Jiella</taxon>
    </lineage>
</organism>
<sequence>MSLSIEARPIDRESFMPASDAVVVKLGKEFEGAAKVLGDRLAAAIQGAIRKCGISEDDGLSRVTYHDRFTRSPLVLKLLIDTIASLAKFCGVQGDDSLGVDIMTAPDKGSLSPRHEIISDIEKDEDLAALAACYGDRRDLDVKLLVGQPAHKCSLRLNLKSEKHVIVDLDQGFGWMHYRGDDRSYDQR</sequence>
<evidence type="ECO:0000313" key="1">
    <source>
        <dbReference type="EMBL" id="WAP70921.1"/>
    </source>
</evidence>
<proteinExistence type="predicted"/>
<dbReference type="RefSeq" id="WP_268883459.1">
    <property type="nucleotide sequence ID" value="NZ_CP114029.1"/>
</dbReference>
<keyword evidence="2" id="KW-1185">Reference proteome</keyword>
<protein>
    <submittedName>
        <fullName evidence="1">Uncharacterized protein</fullName>
    </submittedName>
</protein>
<evidence type="ECO:0000313" key="2">
    <source>
        <dbReference type="Proteomes" id="UP001164020"/>
    </source>
</evidence>
<reference evidence="1" key="1">
    <citation type="submission" date="2022-12" db="EMBL/GenBank/DDBJ databases">
        <title>Jiella pelagia sp. nov., isolated from phosphonate enriched culture of Northwest Pacific surface seawater.</title>
        <authorList>
            <person name="Shin D.Y."/>
            <person name="Hwang C.Y."/>
        </authorList>
    </citation>
    <scope>NUCLEOTIDE SEQUENCE</scope>
    <source>
        <strain evidence="1">HL-NP1</strain>
    </source>
</reference>
<dbReference type="EMBL" id="CP114029">
    <property type="protein sequence ID" value="WAP70921.1"/>
    <property type="molecule type" value="Genomic_DNA"/>
</dbReference>
<name>A0ABY7C4B8_9HYPH</name>